<feature type="transmembrane region" description="Helical" evidence="1">
    <location>
        <begin position="6"/>
        <end position="23"/>
    </location>
</feature>
<gene>
    <name evidence="2" type="ORF">GCM10008018_43950</name>
</gene>
<feature type="transmembrane region" description="Helical" evidence="1">
    <location>
        <begin position="32"/>
        <end position="50"/>
    </location>
</feature>
<keyword evidence="3" id="KW-1185">Reference proteome</keyword>
<keyword evidence="1" id="KW-0472">Membrane</keyword>
<keyword evidence="1" id="KW-0812">Transmembrane</keyword>
<accession>A0ABQ1EYE2</accession>
<evidence type="ECO:0000313" key="2">
    <source>
        <dbReference type="EMBL" id="GFZ92691.1"/>
    </source>
</evidence>
<protein>
    <submittedName>
        <fullName evidence="2">Uncharacterized protein</fullName>
    </submittedName>
</protein>
<reference evidence="3" key="1">
    <citation type="journal article" date="2019" name="Int. J. Syst. Evol. Microbiol.">
        <title>The Global Catalogue of Microorganisms (GCM) 10K type strain sequencing project: providing services to taxonomists for standard genome sequencing and annotation.</title>
        <authorList>
            <consortium name="The Broad Institute Genomics Platform"/>
            <consortium name="The Broad Institute Genome Sequencing Center for Infectious Disease"/>
            <person name="Wu L."/>
            <person name="Ma J."/>
        </authorList>
    </citation>
    <scope>NUCLEOTIDE SEQUENCE [LARGE SCALE GENOMIC DNA]</scope>
    <source>
        <strain evidence="3">CGMCC 1.15043</strain>
    </source>
</reference>
<dbReference type="Proteomes" id="UP000615455">
    <property type="component" value="Unassembled WGS sequence"/>
</dbReference>
<proteinExistence type="predicted"/>
<dbReference type="EMBL" id="BMHE01000025">
    <property type="protein sequence ID" value="GFZ92691.1"/>
    <property type="molecule type" value="Genomic_DNA"/>
</dbReference>
<sequence length="53" mass="6363">MLEEILSIILGVAIFLVFKLKLSKDKFLWRDYIFELIGIIVFILIIKWIISFF</sequence>
<evidence type="ECO:0000313" key="3">
    <source>
        <dbReference type="Proteomes" id="UP000615455"/>
    </source>
</evidence>
<name>A0ABQ1EYE2_9BACL</name>
<evidence type="ECO:0000256" key="1">
    <source>
        <dbReference type="SAM" id="Phobius"/>
    </source>
</evidence>
<keyword evidence="1" id="KW-1133">Transmembrane helix</keyword>
<comment type="caution">
    <text evidence="2">The sequence shown here is derived from an EMBL/GenBank/DDBJ whole genome shotgun (WGS) entry which is preliminary data.</text>
</comment>
<organism evidence="2 3">
    <name type="scientific">Paenibacillus marchantiophytorum</name>
    <dbReference type="NCBI Taxonomy" id="1619310"/>
    <lineage>
        <taxon>Bacteria</taxon>
        <taxon>Bacillati</taxon>
        <taxon>Bacillota</taxon>
        <taxon>Bacilli</taxon>
        <taxon>Bacillales</taxon>
        <taxon>Paenibacillaceae</taxon>
        <taxon>Paenibacillus</taxon>
    </lineage>
</organism>